<feature type="region of interest" description="Disordered" evidence="1">
    <location>
        <begin position="33"/>
        <end position="54"/>
    </location>
</feature>
<feature type="compositionally biased region" description="Basic and acidic residues" evidence="1">
    <location>
        <begin position="42"/>
        <end position="51"/>
    </location>
</feature>
<evidence type="ECO:0000313" key="4">
    <source>
        <dbReference type="Proteomes" id="UP000601435"/>
    </source>
</evidence>
<feature type="transmembrane region" description="Helical" evidence="2">
    <location>
        <begin position="198"/>
        <end position="222"/>
    </location>
</feature>
<keyword evidence="4" id="KW-1185">Reference proteome</keyword>
<proteinExistence type="predicted"/>
<dbReference type="AlphaFoldDB" id="A0A812JUU0"/>
<keyword evidence="2" id="KW-1133">Transmembrane helix</keyword>
<dbReference type="EMBL" id="CAJNJA010006739">
    <property type="protein sequence ID" value="CAE7214752.1"/>
    <property type="molecule type" value="Genomic_DNA"/>
</dbReference>
<evidence type="ECO:0000313" key="3">
    <source>
        <dbReference type="EMBL" id="CAE7214752.1"/>
    </source>
</evidence>
<dbReference type="Proteomes" id="UP000601435">
    <property type="component" value="Unassembled WGS sequence"/>
</dbReference>
<protein>
    <submittedName>
        <fullName evidence="3">Uncharacterized protein</fullName>
    </submittedName>
</protein>
<name>A0A812JUU0_9DINO</name>
<feature type="non-terminal residue" evidence="3">
    <location>
        <position position="1"/>
    </location>
</feature>
<gene>
    <name evidence="3" type="ORF">SNEC2469_LOCUS2401</name>
</gene>
<organism evidence="3 4">
    <name type="scientific">Symbiodinium necroappetens</name>
    <dbReference type="NCBI Taxonomy" id="1628268"/>
    <lineage>
        <taxon>Eukaryota</taxon>
        <taxon>Sar</taxon>
        <taxon>Alveolata</taxon>
        <taxon>Dinophyceae</taxon>
        <taxon>Suessiales</taxon>
        <taxon>Symbiodiniaceae</taxon>
        <taxon>Symbiodinium</taxon>
    </lineage>
</organism>
<feature type="transmembrane region" description="Helical" evidence="2">
    <location>
        <begin position="237"/>
        <end position="258"/>
    </location>
</feature>
<feature type="non-terminal residue" evidence="3">
    <location>
        <position position="448"/>
    </location>
</feature>
<keyword evidence="2" id="KW-0472">Membrane</keyword>
<comment type="caution">
    <text evidence="3">The sequence shown here is derived from an EMBL/GenBank/DDBJ whole genome shotgun (WGS) entry which is preliminary data.</text>
</comment>
<evidence type="ECO:0000256" key="2">
    <source>
        <dbReference type="SAM" id="Phobius"/>
    </source>
</evidence>
<evidence type="ECO:0000256" key="1">
    <source>
        <dbReference type="SAM" id="MobiDB-lite"/>
    </source>
</evidence>
<dbReference type="OrthoDB" id="419540at2759"/>
<feature type="transmembrane region" description="Helical" evidence="2">
    <location>
        <begin position="270"/>
        <end position="293"/>
    </location>
</feature>
<sequence>MEVQMRIPPERWCITLAEFYTFVHEVRQAWTSGKVPEDDPDSNPRQRDPRHGPNLYQVNEHYVKPLTRAAGSMSYALMKHPAGLLCQVFISHAWAEGIFELSDFVRRGWPRLQGLRNLYCCLLANPQNLDISALLSGPPEESPFARAMQAASHVLVIPNDTVSIYTRLWCVYEAYLGTCWHKTCIMPARPRRSAQCKAAIRTILVPSIIGLMLGFLWLLLLYHHCCRTCSRCFVDPVLSTCVGLTLLCFVGALVMEFVPRPLRMWIKCVVIRMVHILVICVCTAVAIPYSVLLEWKNSVWNHVFERLIPIALCLFNVWRAAQLSLHHLEDVELRRQASLLAIQTLEDATCSDPHDEAQIRQAIQGFEAEVDVTIRVLMQSGAYNDALREAYEQGEDISGEGNSDLIVKTGLVSLIWLLSTLDSTGFLDSYLVCLGPRYEQGTSGLLLL</sequence>
<keyword evidence="2" id="KW-0812">Transmembrane</keyword>
<reference evidence="3" key="1">
    <citation type="submission" date="2021-02" db="EMBL/GenBank/DDBJ databases">
        <authorList>
            <person name="Dougan E. K."/>
            <person name="Rhodes N."/>
            <person name="Thang M."/>
            <person name="Chan C."/>
        </authorList>
    </citation>
    <scope>NUCLEOTIDE SEQUENCE</scope>
</reference>
<accession>A0A812JUU0</accession>